<name>A0ABY6IS81_9HYPH</name>
<reference evidence="1" key="1">
    <citation type="submission" date="2022-10" db="EMBL/GenBank/DDBJ databases">
        <title>YIM 151497 complete genome.</title>
        <authorList>
            <person name="Chen X."/>
        </authorList>
    </citation>
    <scope>NUCLEOTIDE SEQUENCE</scope>
    <source>
        <strain evidence="1">YIM 151497</strain>
    </source>
</reference>
<protein>
    <submittedName>
        <fullName evidence="1">Uncharacterized protein</fullName>
    </submittedName>
</protein>
<evidence type="ECO:0000313" key="2">
    <source>
        <dbReference type="Proteomes" id="UP001163882"/>
    </source>
</evidence>
<dbReference type="Proteomes" id="UP001163882">
    <property type="component" value="Chromosome"/>
</dbReference>
<keyword evidence="2" id="KW-1185">Reference proteome</keyword>
<organism evidence="1 2">
    <name type="scientific">Pelagibacterium flavum</name>
    <dbReference type="NCBI Taxonomy" id="2984530"/>
    <lineage>
        <taxon>Bacteria</taxon>
        <taxon>Pseudomonadati</taxon>
        <taxon>Pseudomonadota</taxon>
        <taxon>Alphaproteobacteria</taxon>
        <taxon>Hyphomicrobiales</taxon>
        <taxon>Devosiaceae</taxon>
        <taxon>Pelagibacterium</taxon>
    </lineage>
</organism>
<accession>A0ABY6IS81</accession>
<gene>
    <name evidence="1" type="ORF">OF122_06960</name>
</gene>
<sequence>MFADREAEACRFRTAPPNFLHQKLSCNFRMLIYALGLDCVTIPPAFDANRFGTFTRAIDGLLVAREQLATSWNCAVFGGLGSILFRKVVRIWRHLLAFSHARA</sequence>
<dbReference type="EMBL" id="CP107716">
    <property type="protein sequence ID" value="UYQ73487.1"/>
    <property type="molecule type" value="Genomic_DNA"/>
</dbReference>
<evidence type="ECO:0000313" key="1">
    <source>
        <dbReference type="EMBL" id="UYQ73487.1"/>
    </source>
</evidence>
<dbReference type="RefSeq" id="WP_264227069.1">
    <property type="nucleotide sequence ID" value="NZ_CP107716.1"/>
</dbReference>
<proteinExistence type="predicted"/>